<dbReference type="PATRIC" id="fig|1218508.4.peg.390"/>
<dbReference type="HOGENOM" id="CLU_056590_1_0_9"/>
<dbReference type="GO" id="GO:0009052">
    <property type="term" value="P:pentose-phosphate shunt, non-oxidative branch"/>
    <property type="evidence" value="ECO:0007669"/>
    <property type="project" value="UniProtKB-UniRule"/>
</dbReference>
<dbReference type="EMBL" id="JXBZ01000002">
    <property type="protein sequence ID" value="KJY51332.1"/>
    <property type="molecule type" value="Genomic_DNA"/>
</dbReference>
<feature type="binding site" evidence="3">
    <location>
        <begin position="84"/>
        <end position="87"/>
    </location>
    <ligand>
        <name>substrate</name>
    </ligand>
</feature>
<dbReference type="Pfam" id="PF06026">
    <property type="entry name" value="Rib_5-P_isom_A"/>
    <property type="match status" value="1"/>
</dbReference>
<dbReference type="CDD" id="cd01398">
    <property type="entry name" value="RPI_A"/>
    <property type="match status" value="1"/>
</dbReference>
<keyword evidence="5" id="KW-1185">Reference proteome</keyword>
<accession>A0A0F4KXJ8</accession>
<dbReference type="OrthoDB" id="5870696at2"/>
<feature type="binding site" evidence="3">
    <location>
        <position position="124"/>
    </location>
    <ligand>
        <name>substrate</name>
    </ligand>
</feature>
<dbReference type="Proteomes" id="UP000033695">
    <property type="component" value="Unassembled WGS sequence"/>
</dbReference>
<gene>
    <name evidence="3 4" type="primary">rpiA</name>
    <name evidence="4" type="ORF">JG29_03820</name>
</gene>
<comment type="catalytic activity">
    <reaction evidence="1 3">
        <text>aldehydo-D-ribose 5-phosphate = D-ribulose 5-phosphate</text>
        <dbReference type="Rhea" id="RHEA:14657"/>
        <dbReference type="ChEBI" id="CHEBI:58121"/>
        <dbReference type="ChEBI" id="CHEBI:58273"/>
        <dbReference type="EC" id="5.3.1.6"/>
    </reaction>
</comment>
<dbReference type="Gene3D" id="3.40.50.1360">
    <property type="match status" value="1"/>
</dbReference>
<dbReference type="InterPro" id="IPR020672">
    <property type="entry name" value="Ribose5P_isomerase_typA_subgr"/>
</dbReference>
<comment type="similarity">
    <text evidence="3">Belongs to the ribose 5-phosphate isomerase family.</text>
</comment>
<dbReference type="GO" id="GO:0005829">
    <property type="term" value="C:cytosol"/>
    <property type="evidence" value="ECO:0007669"/>
    <property type="project" value="TreeGrafter"/>
</dbReference>
<dbReference type="STRING" id="1218508.JG29_03820"/>
<dbReference type="EC" id="5.3.1.6" evidence="3"/>
<comment type="function">
    <text evidence="3">Catalyzes the reversible conversion of ribose-5-phosphate to ribulose 5-phosphate.</text>
</comment>
<dbReference type="InterPro" id="IPR037171">
    <property type="entry name" value="NagB/RpiA_transferase-like"/>
</dbReference>
<dbReference type="SUPFAM" id="SSF75445">
    <property type="entry name" value="D-ribose-5-phosphate isomerase (RpiA), lid domain"/>
    <property type="match status" value="1"/>
</dbReference>
<dbReference type="InterPro" id="IPR004788">
    <property type="entry name" value="Ribose5P_isomerase_type_A"/>
</dbReference>
<evidence type="ECO:0000313" key="4">
    <source>
        <dbReference type="EMBL" id="KJY51332.1"/>
    </source>
</evidence>
<reference evidence="4 5" key="1">
    <citation type="submission" date="2014-12" db="EMBL/GenBank/DDBJ databases">
        <title>Comparative genomics of the lactic acid bacteria isolated from the honey bee gut.</title>
        <authorList>
            <person name="Ellegaard K.M."/>
            <person name="Tamarit D."/>
            <person name="Javelind E."/>
            <person name="Olofsson T."/>
            <person name="Andersson S.G."/>
            <person name="Vasquez A."/>
        </authorList>
    </citation>
    <scope>NUCLEOTIDE SEQUENCE [LARGE SCALE GENOMIC DNA]</scope>
    <source>
        <strain evidence="4 5">Hon2</strain>
    </source>
</reference>
<feature type="binding site" evidence="3">
    <location>
        <begin position="28"/>
        <end position="31"/>
    </location>
    <ligand>
        <name>substrate</name>
    </ligand>
</feature>
<evidence type="ECO:0000256" key="1">
    <source>
        <dbReference type="ARBA" id="ARBA00001713"/>
    </source>
</evidence>
<dbReference type="NCBIfam" id="NF001924">
    <property type="entry name" value="PRK00702.1"/>
    <property type="match status" value="1"/>
</dbReference>
<name>A0A0F4KXJ8_9LACO</name>
<evidence type="ECO:0000256" key="2">
    <source>
        <dbReference type="ARBA" id="ARBA00023235"/>
    </source>
</evidence>
<dbReference type="GO" id="GO:0006014">
    <property type="term" value="P:D-ribose metabolic process"/>
    <property type="evidence" value="ECO:0007669"/>
    <property type="project" value="TreeGrafter"/>
</dbReference>
<dbReference type="GO" id="GO:0004751">
    <property type="term" value="F:ribose-5-phosphate isomerase activity"/>
    <property type="evidence" value="ECO:0007669"/>
    <property type="project" value="UniProtKB-UniRule"/>
</dbReference>
<dbReference type="HAMAP" id="MF_00170">
    <property type="entry name" value="Rib_5P_isom_A"/>
    <property type="match status" value="1"/>
</dbReference>
<sequence length="228" mass="25670">MIQNELKKAVGIKSVDLIQPHMTVGLGTGSTVYYMVEELGRRVQEENLAVECVTTSNRTWKQAEKLGIPLKKLDEVHTIDLTIDGADEIDQNYQGIKGGGGAHTREKIVALNSHQNVWIVDQSKMVSHLGKFPLPLEVNPFGSQQLFERLQAENLHPVFRVDDQGNQFLTHMKNYVIDLHLKEIKHPHLLADWLDHQSGIIEHGLFLDVVNTVIIGSDNGPKIIDHIR</sequence>
<dbReference type="SUPFAM" id="SSF100950">
    <property type="entry name" value="NagB/RpiA/CoA transferase-like"/>
    <property type="match status" value="1"/>
</dbReference>
<evidence type="ECO:0000313" key="5">
    <source>
        <dbReference type="Proteomes" id="UP000033695"/>
    </source>
</evidence>
<dbReference type="Gene3D" id="3.30.70.260">
    <property type="match status" value="1"/>
</dbReference>
<dbReference type="NCBIfam" id="TIGR00021">
    <property type="entry name" value="rpiA"/>
    <property type="match status" value="1"/>
</dbReference>
<comment type="subunit">
    <text evidence="3">Homodimer.</text>
</comment>
<dbReference type="PANTHER" id="PTHR11934:SF0">
    <property type="entry name" value="RIBOSE-5-PHOSPHATE ISOMERASE"/>
    <property type="match status" value="1"/>
</dbReference>
<protein>
    <recommendedName>
        <fullName evidence="3">Ribose-5-phosphate isomerase A</fullName>
        <ecNumber evidence="3">5.3.1.6</ecNumber>
    </recommendedName>
    <alternativeName>
        <fullName evidence="3">Phosphoriboisomerase A</fullName>
        <shortName evidence="3">PRI</shortName>
    </alternativeName>
</protein>
<keyword evidence="2 3" id="KW-0413">Isomerase</keyword>
<evidence type="ECO:0000256" key="3">
    <source>
        <dbReference type="HAMAP-Rule" id="MF_00170"/>
    </source>
</evidence>
<dbReference type="FunFam" id="3.40.50.1360:FF:000001">
    <property type="entry name" value="Ribose-5-phosphate isomerase A"/>
    <property type="match status" value="1"/>
</dbReference>
<feature type="active site" description="Proton acceptor" evidence="3">
    <location>
        <position position="106"/>
    </location>
</feature>
<comment type="pathway">
    <text evidence="3">Carbohydrate degradation; pentose phosphate pathway; D-ribose 5-phosphate from D-ribulose 5-phosphate (non-oxidative stage): step 1/1.</text>
</comment>
<dbReference type="AlphaFoldDB" id="A0A0F4KXJ8"/>
<feature type="binding site" evidence="3">
    <location>
        <begin position="97"/>
        <end position="100"/>
    </location>
    <ligand>
        <name>substrate</name>
    </ligand>
</feature>
<proteinExistence type="inferred from homology"/>
<dbReference type="RefSeq" id="WP_045922269.1">
    <property type="nucleotide sequence ID" value="NZ_JAAEDY010000002.1"/>
</dbReference>
<organism evidence="4 5">
    <name type="scientific">Bombilactobacillus mellis</name>
    <dbReference type="NCBI Taxonomy" id="1218508"/>
    <lineage>
        <taxon>Bacteria</taxon>
        <taxon>Bacillati</taxon>
        <taxon>Bacillota</taxon>
        <taxon>Bacilli</taxon>
        <taxon>Lactobacillales</taxon>
        <taxon>Lactobacillaceae</taxon>
        <taxon>Bombilactobacillus</taxon>
    </lineage>
</organism>
<dbReference type="PANTHER" id="PTHR11934">
    <property type="entry name" value="RIBOSE-5-PHOSPHATE ISOMERASE"/>
    <property type="match status" value="1"/>
</dbReference>
<comment type="caution">
    <text evidence="4">The sequence shown here is derived from an EMBL/GenBank/DDBJ whole genome shotgun (WGS) entry which is preliminary data.</text>
</comment>
<dbReference type="UniPathway" id="UPA00115">
    <property type="reaction ID" value="UER00412"/>
</dbReference>